<dbReference type="EMBL" id="JAUOZS010000001">
    <property type="protein sequence ID" value="MDT8900777.1"/>
    <property type="molecule type" value="Genomic_DNA"/>
</dbReference>
<organism evidence="1 2">
    <name type="scientific">Anaeroselena agilis</name>
    <dbReference type="NCBI Taxonomy" id="3063788"/>
    <lineage>
        <taxon>Bacteria</taxon>
        <taxon>Bacillati</taxon>
        <taxon>Bacillota</taxon>
        <taxon>Negativicutes</taxon>
        <taxon>Acetonemataceae</taxon>
        <taxon>Anaeroselena</taxon>
    </lineage>
</organism>
<gene>
    <name evidence="1" type="ORF">Q4T40_05930</name>
</gene>
<keyword evidence="2" id="KW-1185">Reference proteome</keyword>
<evidence type="ECO:0000313" key="2">
    <source>
        <dbReference type="Proteomes" id="UP001254848"/>
    </source>
</evidence>
<evidence type="ECO:0000313" key="1">
    <source>
        <dbReference type="EMBL" id="MDT8900777.1"/>
    </source>
</evidence>
<accession>A0ABU3NVD5</accession>
<comment type="caution">
    <text evidence="1">The sequence shown here is derived from an EMBL/GenBank/DDBJ whole genome shotgun (WGS) entry which is preliminary data.</text>
</comment>
<dbReference type="Proteomes" id="UP001254848">
    <property type="component" value="Unassembled WGS sequence"/>
</dbReference>
<name>A0ABU3NVD5_9FIRM</name>
<sequence>MGTKVRPPCPPPVDSDPALRELLLASDRLTTLTSTWYPDEYHYITAEIFTALLGECFETPVYCGH</sequence>
<proteinExistence type="predicted"/>
<protein>
    <submittedName>
        <fullName evidence="1">Uncharacterized protein</fullName>
    </submittedName>
</protein>
<dbReference type="RefSeq" id="WP_413779311.1">
    <property type="nucleotide sequence ID" value="NZ_JAUOZS010000001.1"/>
</dbReference>
<reference evidence="1 2" key="1">
    <citation type="submission" date="2023-07" db="EMBL/GenBank/DDBJ databases">
        <title>The novel representative of Negativicutes class, Anaeroselena agilis gen. nov. sp. nov.</title>
        <authorList>
            <person name="Prokofeva M.I."/>
            <person name="Elcheninov A.G."/>
            <person name="Klyukina A."/>
            <person name="Kublanov I.V."/>
            <person name="Frolov E.N."/>
            <person name="Podosokorskaya O.A."/>
        </authorList>
    </citation>
    <scope>NUCLEOTIDE SEQUENCE [LARGE SCALE GENOMIC DNA]</scope>
    <source>
        <strain evidence="1 2">4137-cl</strain>
    </source>
</reference>